<keyword evidence="1" id="KW-0808">Transferase</keyword>
<dbReference type="STRING" id="330734.ABA45_05580"/>
<dbReference type="InterPro" id="IPR041698">
    <property type="entry name" value="Methyltransf_25"/>
</dbReference>
<dbReference type="PANTHER" id="PTHR43861:SF3">
    <property type="entry name" value="PUTATIVE (AFU_ORTHOLOGUE AFUA_2G14390)-RELATED"/>
    <property type="match status" value="1"/>
</dbReference>
<dbReference type="KEGG" id="mpq:ABA45_05580"/>
<feature type="domain" description="Methyltransferase" evidence="2">
    <location>
        <begin position="36"/>
        <end position="130"/>
    </location>
</feature>
<reference evidence="3 4" key="1">
    <citation type="submission" date="2015-05" db="EMBL/GenBank/DDBJ databases">
        <title>Complete genome of Marinobacter psychrophilus strain 20041T isolated from sea-ice of the Canadian Basin.</title>
        <authorList>
            <person name="Song L."/>
            <person name="Ren L."/>
            <person name="Yu Y."/>
            <person name="Wang X."/>
        </authorList>
    </citation>
    <scope>NUCLEOTIDE SEQUENCE [LARGE SCALE GENOMIC DNA]</scope>
    <source>
        <strain evidence="3 4">20041</strain>
    </source>
</reference>
<dbReference type="SUPFAM" id="SSF53335">
    <property type="entry name" value="S-adenosyl-L-methionine-dependent methyltransferases"/>
    <property type="match status" value="1"/>
</dbReference>
<protein>
    <recommendedName>
        <fullName evidence="2">Methyltransferase domain-containing protein</fullName>
    </recommendedName>
</protein>
<dbReference type="InterPro" id="IPR029063">
    <property type="entry name" value="SAM-dependent_MTases_sf"/>
</dbReference>
<dbReference type="PANTHER" id="PTHR43861">
    <property type="entry name" value="TRANS-ACONITATE 2-METHYLTRANSFERASE-RELATED"/>
    <property type="match status" value="1"/>
</dbReference>
<dbReference type="PATRIC" id="fig|330734.3.peg.1182"/>
<proteinExistence type="predicted"/>
<evidence type="ECO:0000256" key="1">
    <source>
        <dbReference type="ARBA" id="ARBA00022679"/>
    </source>
</evidence>
<dbReference type="Proteomes" id="UP000036406">
    <property type="component" value="Chromosome"/>
</dbReference>
<dbReference type="AlphaFoldDB" id="A0A0H4IA82"/>
<evidence type="ECO:0000313" key="4">
    <source>
        <dbReference type="Proteomes" id="UP000036406"/>
    </source>
</evidence>
<evidence type="ECO:0000259" key="2">
    <source>
        <dbReference type="Pfam" id="PF13649"/>
    </source>
</evidence>
<dbReference type="Gene3D" id="3.40.50.150">
    <property type="entry name" value="Vaccinia Virus protein VP39"/>
    <property type="match status" value="1"/>
</dbReference>
<dbReference type="CDD" id="cd02440">
    <property type="entry name" value="AdoMet_MTases"/>
    <property type="match status" value="1"/>
</dbReference>
<keyword evidence="4" id="KW-1185">Reference proteome</keyword>
<organism evidence="3 4">
    <name type="scientific">Marinobacter psychrophilus</name>
    <dbReference type="NCBI Taxonomy" id="330734"/>
    <lineage>
        <taxon>Bacteria</taxon>
        <taxon>Pseudomonadati</taxon>
        <taxon>Pseudomonadota</taxon>
        <taxon>Gammaproteobacteria</taxon>
        <taxon>Pseudomonadales</taxon>
        <taxon>Marinobacteraceae</taxon>
        <taxon>Marinobacter</taxon>
    </lineage>
</organism>
<dbReference type="Pfam" id="PF13649">
    <property type="entry name" value="Methyltransf_25"/>
    <property type="match status" value="1"/>
</dbReference>
<gene>
    <name evidence="3" type="ORF">ABA45_05580</name>
</gene>
<evidence type="ECO:0000313" key="3">
    <source>
        <dbReference type="EMBL" id="AKO51957.1"/>
    </source>
</evidence>
<dbReference type="GO" id="GO:0016740">
    <property type="term" value="F:transferase activity"/>
    <property type="evidence" value="ECO:0007669"/>
    <property type="project" value="UniProtKB-KW"/>
</dbReference>
<accession>A0A0H4IA82</accession>
<name>A0A0H4IA82_9GAMM</name>
<dbReference type="EMBL" id="CP011494">
    <property type="protein sequence ID" value="AKO51957.1"/>
    <property type="molecule type" value="Genomic_DNA"/>
</dbReference>
<sequence length="208" mass="23341">MAQNAQRYFNQYQSLTFDQVNGDWLPQMDGKTGLALDVGAGSGRDAAALVNRGWDVVAVEPEASLRELGQNATKDKSIQWIDDQLPDLNQVRKLSYRFNLILVSAVWMHIPPTARERAFRILAELLAPGGMLVVTLRHGPSDGERVFYDVSREELEAFARHRALIPIALPAGRNDDELKRPEVSWETLAFRLRCSGYDLRAIANCMTS</sequence>